<comment type="similarity">
    <text evidence="2 10">Belongs to the fatty acyl-CoA reductase family.</text>
</comment>
<comment type="function">
    <text evidence="10">Catalyzes the reduction of fatty acyl-CoA to fatty alcohols.</text>
</comment>
<dbReference type="InterPro" id="IPR036291">
    <property type="entry name" value="NAD(P)-bd_dom_sf"/>
</dbReference>
<evidence type="ECO:0000256" key="3">
    <source>
        <dbReference type="ARBA" id="ARBA00022516"/>
    </source>
</evidence>
<keyword evidence="10" id="KW-0560">Oxidoreductase</keyword>
<evidence type="ECO:0000256" key="5">
    <source>
        <dbReference type="ARBA" id="ARBA00022857"/>
    </source>
</evidence>
<gene>
    <name evidence="13" type="ORF">CHIRRI_LOCUS8889</name>
</gene>
<evidence type="ECO:0000259" key="12">
    <source>
        <dbReference type="Pfam" id="PF07993"/>
    </source>
</evidence>
<dbReference type="Pfam" id="PF07993">
    <property type="entry name" value="NAD_binding_4"/>
    <property type="match status" value="1"/>
</dbReference>
<dbReference type="Proteomes" id="UP001153620">
    <property type="component" value="Chromosome 2"/>
</dbReference>
<dbReference type="GO" id="GO:0005777">
    <property type="term" value="C:peroxisome"/>
    <property type="evidence" value="ECO:0007669"/>
    <property type="project" value="TreeGrafter"/>
</dbReference>
<evidence type="ECO:0000259" key="11">
    <source>
        <dbReference type="Pfam" id="PF03015"/>
    </source>
</evidence>
<protein>
    <recommendedName>
        <fullName evidence="10">Fatty acyl-CoA reductase</fullName>
        <ecNumber evidence="10">1.2.1.84</ecNumber>
    </recommendedName>
</protein>
<name>A0A9N9RYL8_9DIPT</name>
<dbReference type="PANTHER" id="PTHR11011:SF118">
    <property type="entry name" value="FATTY ACYL-COA REDUCTASE"/>
    <property type="match status" value="1"/>
</dbReference>
<organism evidence="13 14">
    <name type="scientific">Chironomus riparius</name>
    <dbReference type="NCBI Taxonomy" id="315576"/>
    <lineage>
        <taxon>Eukaryota</taxon>
        <taxon>Metazoa</taxon>
        <taxon>Ecdysozoa</taxon>
        <taxon>Arthropoda</taxon>
        <taxon>Hexapoda</taxon>
        <taxon>Insecta</taxon>
        <taxon>Pterygota</taxon>
        <taxon>Neoptera</taxon>
        <taxon>Endopterygota</taxon>
        <taxon>Diptera</taxon>
        <taxon>Nematocera</taxon>
        <taxon>Chironomoidea</taxon>
        <taxon>Chironomidae</taxon>
        <taxon>Chironominae</taxon>
        <taxon>Chironomus</taxon>
    </lineage>
</organism>
<evidence type="ECO:0000256" key="1">
    <source>
        <dbReference type="ARBA" id="ARBA00004141"/>
    </source>
</evidence>
<dbReference type="OrthoDB" id="429813at2759"/>
<dbReference type="GO" id="GO:0080019">
    <property type="term" value="F:alcohol-forming very long-chain fatty acyl-CoA reductase activity"/>
    <property type="evidence" value="ECO:0007669"/>
    <property type="project" value="InterPro"/>
</dbReference>
<evidence type="ECO:0000256" key="9">
    <source>
        <dbReference type="ARBA" id="ARBA00052530"/>
    </source>
</evidence>
<evidence type="ECO:0000256" key="4">
    <source>
        <dbReference type="ARBA" id="ARBA00022692"/>
    </source>
</evidence>
<dbReference type="InterPro" id="IPR033640">
    <property type="entry name" value="FAR_C"/>
</dbReference>
<evidence type="ECO:0000256" key="8">
    <source>
        <dbReference type="ARBA" id="ARBA00023136"/>
    </source>
</evidence>
<dbReference type="GO" id="GO:0035336">
    <property type="term" value="P:long-chain fatty-acyl-CoA metabolic process"/>
    <property type="evidence" value="ECO:0007669"/>
    <property type="project" value="TreeGrafter"/>
</dbReference>
<evidence type="ECO:0000256" key="10">
    <source>
        <dbReference type="RuleBase" id="RU363097"/>
    </source>
</evidence>
<dbReference type="EC" id="1.2.1.84" evidence="10"/>
<dbReference type="EMBL" id="OU895878">
    <property type="protein sequence ID" value="CAG9806024.1"/>
    <property type="molecule type" value="Genomic_DNA"/>
</dbReference>
<sequence length="495" mass="57424">MSNSKISQFYVQKNIFCTGATGFMGKVLVEKLLRDCGDLNIIYILVRTKKGVTPQKRYENYINDVVFDRIRSSKPDQFKKIRVIKGDVTLDNLDLDPSDEEELIENVNLVFHCAANVRFDLKLKEAVNFNLNGTFSVLRLAEKMKNLQVFMHVSTTYCHCKEVILEERYYRANENPFGIMEMVKTLNDETLEHITPKLLKDLPNTYALTKGLTENLVHSFQGKFPIVIARPSIVIAAWQEPYPGFVEGLNGPTGLLVAGAKGVLRSMHCNPNYPAETVPVDISINCMIALAYKKSIMDDKDVLYCNMTDNGTNPITWGESLEMGRKVFYKYPMSISLWYPDGSIKSNYFVHLWCVIFFHFLPAYFIDGLLFITGNKPFLVNVQKRINQGLKVLQYYTTRKWTFHNDNFKKLSNEMNDIDKEMFNCDMSKINHEVYARNCVFGIRQFIVKEKPEQLPKARSMLRKLYIVDRMVTFIFYGLIILWIYSYFGKFFYSN</sequence>
<comment type="subcellular location">
    <subcellularLocation>
        <location evidence="1">Membrane</location>
        <topology evidence="1">Multi-pass membrane protein</topology>
    </subcellularLocation>
</comment>
<dbReference type="Pfam" id="PF03015">
    <property type="entry name" value="Sterile"/>
    <property type="match status" value="1"/>
</dbReference>
<feature type="transmembrane region" description="Helical" evidence="10">
    <location>
        <begin position="348"/>
        <end position="366"/>
    </location>
</feature>
<reference evidence="13" key="1">
    <citation type="submission" date="2022-01" db="EMBL/GenBank/DDBJ databases">
        <authorList>
            <person name="King R."/>
        </authorList>
    </citation>
    <scope>NUCLEOTIDE SEQUENCE</scope>
</reference>
<evidence type="ECO:0000313" key="14">
    <source>
        <dbReference type="Proteomes" id="UP001153620"/>
    </source>
</evidence>
<feature type="transmembrane region" description="Helical" evidence="10">
    <location>
        <begin position="467"/>
        <end position="488"/>
    </location>
</feature>
<keyword evidence="7 10" id="KW-0443">Lipid metabolism</keyword>
<dbReference type="PANTHER" id="PTHR11011">
    <property type="entry name" value="MALE STERILITY PROTEIN 2-RELATED"/>
    <property type="match status" value="1"/>
</dbReference>
<feature type="domain" description="Thioester reductase (TE)" evidence="12">
    <location>
        <begin position="18"/>
        <end position="287"/>
    </location>
</feature>
<dbReference type="Gene3D" id="3.40.50.720">
    <property type="entry name" value="NAD(P)-binding Rossmann-like Domain"/>
    <property type="match status" value="1"/>
</dbReference>
<keyword evidence="3 10" id="KW-0444">Lipid biosynthesis</keyword>
<evidence type="ECO:0000256" key="6">
    <source>
        <dbReference type="ARBA" id="ARBA00022989"/>
    </source>
</evidence>
<proteinExistence type="inferred from homology"/>
<keyword evidence="14" id="KW-1185">Reference proteome</keyword>
<evidence type="ECO:0000256" key="2">
    <source>
        <dbReference type="ARBA" id="ARBA00005928"/>
    </source>
</evidence>
<reference evidence="13" key="2">
    <citation type="submission" date="2022-10" db="EMBL/GenBank/DDBJ databases">
        <authorList>
            <consortium name="ENA_rothamsted_submissions"/>
            <consortium name="culmorum"/>
            <person name="King R."/>
        </authorList>
    </citation>
    <scope>NUCLEOTIDE SEQUENCE</scope>
</reference>
<dbReference type="InterPro" id="IPR013120">
    <property type="entry name" value="FAR_NAD-bd"/>
</dbReference>
<dbReference type="CDD" id="cd09071">
    <property type="entry name" value="FAR_C"/>
    <property type="match status" value="1"/>
</dbReference>
<keyword evidence="4 10" id="KW-0812">Transmembrane</keyword>
<evidence type="ECO:0000313" key="13">
    <source>
        <dbReference type="EMBL" id="CAG9806024.1"/>
    </source>
</evidence>
<feature type="domain" description="Fatty acyl-CoA reductase C-terminal" evidence="11">
    <location>
        <begin position="358"/>
        <end position="450"/>
    </location>
</feature>
<dbReference type="FunFam" id="3.40.50.720:FF:000143">
    <property type="entry name" value="Fatty acyl-CoA reductase"/>
    <property type="match status" value="1"/>
</dbReference>
<dbReference type="AlphaFoldDB" id="A0A9N9RYL8"/>
<keyword evidence="6 10" id="KW-1133">Transmembrane helix</keyword>
<dbReference type="GO" id="GO:0102965">
    <property type="term" value="F:alcohol-forming long-chain fatty acyl-CoA reductase activity"/>
    <property type="evidence" value="ECO:0007669"/>
    <property type="project" value="UniProtKB-EC"/>
</dbReference>
<dbReference type="GO" id="GO:0016020">
    <property type="term" value="C:membrane"/>
    <property type="evidence" value="ECO:0007669"/>
    <property type="project" value="UniProtKB-SubCell"/>
</dbReference>
<dbReference type="CDD" id="cd05236">
    <property type="entry name" value="FAR-N_SDR_e"/>
    <property type="match status" value="1"/>
</dbReference>
<dbReference type="SUPFAM" id="SSF51735">
    <property type="entry name" value="NAD(P)-binding Rossmann-fold domains"/>
    <property type="match status" value="1"/>
</dbReference>
<comment type="catalytic activity">
    <reaction evidence="9 10">
        <text>a long-chain fatty acyl-CoA + 2 NADPH + 2 H(+) = a long-chain primary fatty alcohol + 2 NADP(+) + CoA</text>
        <dbReference type="Rhea" id="RHEA:52716"/>
        <dbReference type="ChEBI" id="CHEBI:15378"/>
        <dbReference type="ChEBI" id="CHEBI:57287"/>
        <dbReference type="ChEBI" id="CHEBI:57783"/>
        <dbReference type="ChEBI" id="CHEBI:58349"/>
        <dbReference type="ChEBI" id="CHEBI:77396"/>
        <dbReference type="ChEBI" id="CHEBI:83139"/>
        <dbReference type="EC" id="1.2.1.84"/>
    </reaction>
</comment>
<dbReference type="InterPro" id="IPR026055">
    <property type="entry name" value="FAR"/>
</dbReference>
<keyword evidence="5 10" id="KW-0521">NADP</keyword>
<accession>A0A9N9RYL8</accession>
<keyword evidence="8 10" id="KW-0472">Membrane</keyword>
<evidence type="ECO:0000256" key="7">
    <source>
        <dbReference type="ARBA" id="ARBA00023098"/>
    </source>
</evidence>